<evidence type="ECO:0000313" key="4">
    <source>
        <dbReference type="Proteomes" id="UP000887116"/>
    </source>
</evidence>
<evidence type="ECO:0000313" key="3">
    <source>
        <dbReference type="EMBL" id="GFR30905.1"/>
    </source>
</evidence>
<dbReference type="Pfam" id="PF00071">
    <property type="entry name" value="Ras"/>
    <property type="match status" value="1"/>
</dbReference>
<dbReference type="GO" id="GO:0035099">
    <property type="term" value="P:hemocyte migration"/>
    <property type="evidence" value="ECO:0007669"/>
    <property type="project" value="UniProtKB-ARBA"/>
</dbReference>
<keyword evidence="1" id="KW-0547">Nucleotide-binding</keyword>
<dbReference type="GO" id="GO:0005525">
    <property type="term" value="F:GTP binding"/>
    <property type="evidence" value="ECO:0007669"/>
    <property type="project" value="UniProtKB-KW"/>
</dbReference>
<keyword evidence="2" id="KW-0342">GTP-binding</keyword>
<accession>A0A8X6HYI6</accession>
<dbReference type="GO" id="GO:0035006">
    <property type="term" value="P:melanization defense response"/>
    <property type="evidence" value="ECO:0007669"/>
    <property type="project" value="UniProtKB-ARBA"/>
</dbReference>
<dbReference type="PANTHER" id="PTHR24072">
    <property type="entry name" value="RHO FAMILY GTPASE"/>
    <property type="match status" value="1"/>
</dbReference>
<dbReference type="GO" id="GO:0022412">
    <property type="term" value="P:cellular process involved in reproduction in multicellular organism"/>
    <property type="evidence" value="ECO:0007669"/>
    <property type="project" value="UniProtKB-ARBA"/>
</dbReference>
<keyword evidence="4" id="KW-1185">Reference proteome</keyword>
<dbReference type="GO" id="GO:0007264">
    <property type="term" value="P:small GTPase-mediated signal transduction"/>
    <property type="evidence" value="ECO:0007669"/>
    <property type="project" value="InterPro"/>
</dbReference>
<name>A0A8X6HYI6_TRICU</name>
<dbReference type="InterPro" id="IPR003578">
    <property type="entry name" value="Small_GTPase_Rho"/>
</dbReference>
<dbReference type="EMBL" id="BMAO01009436">
    <property type="protein sequence ID" value="GFR30905.1"/>
    <property type="molecule type" value="Genomic_DNA"/>
</dbReference>
<dbReference type="GO" id="GO:0001667">
    <property type="term" value="P:ameboidal-type cell migration"/>
    <property type="evidence" value="ECO:0007669"/>
    <property type="project" value="UniProtKB-ARBA"/>
</dbReference>
<dbReference type="GO" id="GO:0003006">
    <property type="term" value="P:developmental process involved in reproduction"/>
    <property type="evidence" value="ECO:0007669"/>
    <property type="project" value="UniProtKB-ARBA"/>
</dbReference>
<dbReference type="InterPro" id="IPR027417">
    <property type="entry name" value="P-loop_NTPase"/>
</dbReference>
<organism evidence="3 4">
    <name type="scientific">Trichonephila clavata</name>
    <name type="common">Joro spider</name>
    <name type="synonym">Nephila clavata</name>
    <dbReference type="NCBI Taxonomy" id="2740835"/>
    <lineage>
        <taxon>Eukaryota</taxon>
        <taxon>Metazoa</taxon>
        <taxon>Ecdysozoa</taxon>
        <taxon>Arthropoda</taxon>
        <taxon>Chelicerata</taxon>
        <taxon>Arachnida</taxon>
        <taxon>Araneae</taxon>
        <taxon>Araneomorphae</taxon>
        <taxon>Entelegynae</taxon>
        <taxon>Araneoidea</taxon>
        <taxon>Nephilidae</taxon>
        <taxon>Trichonephila</taxon>
    </lineage>
</organism>
<dbReference type="SUPFAM" id="SSF52540">
    <property type="entry name" value="P-loop containing nucleoside triphosphate hydrolases"/>
    <property type="match status" value="1"/>
</dbReference>
<dbReference type="InterPro" id="IPR001806">
    <property type="entry name" value="Small_GTPase"/>
</dbReference>
<sequence>MACTHDEHDEKEKILKLAGLSKSTKREEGEKKFVAVGNKACGKTSFIECFILTDNLHPEIHTLDPMRKVIVRNNQLLNLVFRELPSSDSEFDVDVRARAYPGSAVVFLCFAIDDRHSFGDIFKWHAEAKKYVPDAKFFVIGCKMDTRVDDGSVSREEGLNMSGCIRATKYYECSAMSGLRVALNIKDFVNILSTLPLKFK</sequence>
<comment type="caution">
    <text evidence="3">The sequence shown here is derived from an EMBL/GenBank/DDBJ whole genome shotgun (WGS) entry which is preliminary data.</text>
</comment>
<dbReference type="AlphaFoldDB" id="A0A8X6HYI6"/>
<dbReference type="SMART" id="SM00175">
    <property type="entry name" value="RAB"/>
    <property type="match status" value="1"/>
</dbReference>
<reference evidence="3" key="1">
    <citation type="submission" date="2020-07" db="EMBL/GenBank/DDBJ databases">
        <title>Multicomponent nature underlies the extraordinary mechanical properties of spider dragline silk.</title>
        <authorList>
            <person name="Kono N."/>
            <person name="Nakamura H."/>
            <person name="Mori M."/>
            <person name="Yoshida Y."/>
            <person name="Ohtoshi R."/>
            <person name="Malay A.D."/>
            <person name="Moran D.A.P."/>
            <person name="Tomita M."/>
            <person name="Numata K."/>
            <person name="Arakawa K."/>
        </authorList>
    </citation>
    <scope>NUCLEOTIDE SEQUENCE</scope>
</reference>
<evidence type="ECO:0000256" key="1">
    <source>
        <dbReference type="ARBA" id="ARBA00022741"/>
    </source>
</evidence>
<dbReference type="OrthoDB" id="25896at2759"/>
<dbReference type="SMART" id="SM00174">
    <property type="entry name" value="RHO"/>
    <property type="match status" value="1"/>
</dbReference>
<protein>
    <submittedName>
        <fullName evidence="3">Uncharacterized protein</fullName>
    </submittedName>
</protein>
<evidence type="ECO:0000256" key="2">
    <source>
        <dbReference type="ARBA" id="ARBA00023134"/>
    </source>
</evidence>
<gene>
    <name evidence="3" type="primary">AVEN_240069_1</name>
    <name evidence="3" type="ORF">TNCT_558951</name>
</gene>
<dbReference type="Gene3D" id="3.40.50.300">
    <property type="entry name" value="P-loop containing nucleotide triphosphate hydrolases"/>
    <property type="match status" value="1"/>
</dbReference>
<dbReference type="Proteomes" id="UP000887116">
    <property type="component" value="Unassembled WGS sequence"/>
</dbReference>
<proteinExistence type="predicted"/>
<dbReference type="GO" id="GO:0003924">
    <property type="term" value="F:GTPase activity"/>
    <property type="evidence" value="ECO:0007669"/>
    <property type="project" value="InterPro"/>
</dbReference>